<accession>A0A1D7TIT4</accession>
<evidence type="ECO:0000256" key="4">
    <source>
        <dbReference type="ARBA" id="ARBA00035104"/>
    </source>
</evidence>
<keyword evidence="8" id="KW-1185">Reference proteome</keyword>
<name>A0A1D7TIT4_9BACT</name>
<evidence type="ECO:0000256" key="5">
    <source>
        <dbReference type="ARBA" id="ARBA00035294"/>
    </source>
</evidence>
<evidence type="ECO:0000256" key="3">
    <source>
        <dbReference type="ARBA" id="ARBA00023274"/>
    </source>
</evidence>
<evidence type="ECO:0000256" key="6">
    <source>
        <dbReference type="HAMAP-Rule" id="MF_00360"/>
    </source>
</evidence>
<organism evidence="7 8">
    <name type="scientific">Sulfurospirillum halorespirans DSM 13726</name>
    <dbReference type="NCBI Taxonomy" id="1193502"/>
    <lineage>
        <taxon>Bacteria</taxon>
        <taxon>Pseudomonadati</taxon>
        <taxon>Campylobacterota</taxon>
        <taxon>Epsilonproteobacteria</taxon>
        <taxon>Campylobacterales</taxon>
        <taxon>Sulfurospirillaceae</taxon>
        <taxon>Sulfurospirillum</taxon>
    </lineage>
</organism>
<dbReference type="SUPFAM" id="SSF54995">
    <property type="entry name" value="Ribosomal protein S6"/>
    <property type="match status" value="1"/>
</dbReference>
<dbReference type="PANTHER" id="PTHR21011">
    <property type="entry name" value="MITOCHONDRIAL 28S RIBOSOMAL PROTEIN S6"/>
    <property type="match status" value="1"/>
</dbReference>
<dbReference type="PATRIC" id="fig|1193502.14.peg.1137"/>
<dbReference type="PANTHER" id="PTHR21011:SF1">
    <property type="entry name" value="SMALL RIBOSOMAL SUBUNIT PROTEIN BS6M"/>
    <property type="match status" value="1"/>
</dbReference>
<comment type="similarity">
    <text evidence="1 6">Belongs to the bacterial ribosomal protein bS6 family.</text>
</comment>
<dbReference type="GO" id="GO:0006412">
    <property type="term" value="P:translation"/>
    <property type="evidence" value="ECO:0007669"/>
    <property type="project" value="UniProtKB-UniRule"/>
</dbReference>
<dbReference type="RefSeq" id="WP_025344254.1">
    <property type="nucleotide sequence ID" value="NZ_CP017111.1"/>
</dbReference>
<evidence type="ECO:0000313" key="8">
    <source>
        <dbReference type="Proteomes" id="UP000094609"/>
    </source>
</evidence>
<dbReference type="Proteomes" id="UP000094609">
    <property type="component" value="Chromosome"/>
</dbReference>
<dbReference type="InterPro" id="IPR035980">
    <property type="entry name" value="Ribosomal_bS6_sf"/>
</dbReference>
<dbReference type="Gene3D" id="3.30.70.60">
    <property type="match status" value="1"/>
</dbReference>
<keyword evidence="6" id="KW-0699">rRNA-binding</keyword>
<dbReference type="GO" id="GO:0003735">
    <property type="term" value="F:structural constituent of ribosome"/>
    <property type="evidence" value="ECO:0007669"/>
    <property type="project" value="InterPro"/>
</dbReference>
<dbReference type="InterPro" id="IPR020814">
    <property type="entry name" value="Ribosomal_S6_plastid/chlpt"/>
</dbReference>
<evidence type="ECO:0000313" key="7">
    <source>
        <dbReference type="EMBL" id="AOO64901.1"/>
    </source>
</evidence>
<dbReference type="InterPro" id="IPR000529">
    <property type="entry name" value="Ribosomal_bS6"/>
</dbReference>
<dbReference type="GO" id="GO:0022627">
    <property type="term" value="C:cytosolic small ribosomal subunit"/>
    <property type="evidence" value="ECO:0007669"/>
    <property type="project" value="TreeGrafter"/>
</dbReference>
<dbReference type="CDD" id="cd00473">
    <property type="entry name" value="bS6"/>
    <property type="match status" value="1"/>
</dbReference>
<dbReference type="KEGG" id="shal:SHALO_1121"/>
<dbReference type="AlphaFoldDB" id="A0A1D7TIT4"/>
<keyword evidence="2 6" id="KW-0689">Ribosomal protein</keyword>
<dbReference type="EMBL" id="CP017111">
    <property type="protein sequence ID" value="AOO64901.1"/>
    <property type="molecule type" value="Genomic_DNA"/>
</dbReference>
<evidence type="ECO:0000256" key="1">
    <source>
        <dbReference type="ARBA" id="ARBA00009512"/>
    </source>
</evidence>
<comment type="function">
    <text evidence="4 6">Binds together with bS18 to 16S ribosomal RNA.</text>
</comment>
<reference evidence="8" key="1">
    <citation type="submission" date="2016-08" db="EMBL/GenBank/DDBJ databases">
        <title>Complete genome sequence of the organohalide-respiring Epsilonproteobacterium Sulfurospirillum halorespirans.</title>
        <authorList>
            <person name="Goris T."/>
            <person name="Zimmermann J."/>
            <person name="Schenz B."/>
            <person name="Lemos M."/>
            <person name="Hackermueller J."/>
            <person name="Diekert G."/>
        </authorList>
    </citation>
    <scope>NUCLEOTIDE SEQUENCE [LARGE SCALE GENOMIC DNA]</scope>
    <source>
        <strain>DSM 13726</strain>
        <strain evidence="8">PCE-M2</strain>
    </source>
</reference>
<dbReference type="NCBIfam" id="TIGR00166">
    <property type="entry name" value="S6"/>
    <property type="match status" value="1"/>
</dbReference>
<keyword evidence="3 6" id="KW-0687">Ribonucleoprotein</keyword>
<dbReference type="Pfam" id="PF01250">
    <property type="entry name" value="Ribosomal_S6"/>
    <property type="match status" value="1"/>
</dbReference>
<dbReference type="GO" id="GO:0070181">
    <property type="term" value="F:small ribosomal subunit rRNA binding"/>
    <property type="evidence" value="ECO:0007669"/>
    <property type="project" value="TreeGrafter"/>
</dbReference>
<dbReference type="HAMAP" id="MF_00360">
    <property type="entry name" value="Ribosomal_bS6"/>
    <property type="match status" value="1"/>
</dbReference>
<gene>
    <name evidence="6" type="primary">rpsF</name>
    <name evidence="7" type="ORF">SHALO_1121</name>
</gene>
<dbReference type="STRING" id="1193502.SHALO_1121"/>
<keyword evidence="6" id="KW-0694">RNA-binding</keyword>
<evidence type="ECO:0000256" key="2">
    <source>
        <dbReference type="ARBA" id="ARBA00022980"/>
    </source>
</evidence>
<protein>
    <recommendedName>
        <fullName evidence="5 6">Small ribosomal subunit protein bS6</fullName>
    </recommendedName>
</protein>
<dbReference type="InterPro" id="IPR014717">
    <property type="entry name" value="Transl_elong_EF1B/ribsomal_bS6"/>
</dbReference>
<proteinExistence type="inferred from homology"/>
<sequence>MRHYELLVVVKPTLTVEELQAKLNYLKEILEKNGAVIAATLEMGTRKLAYQIDKFERGTYVVFYFTSPTPAIAEVERLIRITEEFIRFMTVKFENQKELRFWNKQVEKITKKSDAPAPAVVESKEIVEETVTTEA</sequence>